<name>A0AAU7XEE6_9HYPH</name>
<gene>
    <name evidence="8" type="ORF">ABS361_07765</name>
</gene>
<protein>
    <submittedName>
        <fullName evidence="8">Radical SAM protein</fullName>
    </submittedName>
</protein>
<dbReference type="Pfam" id="PF04055">
    <property type="entry name" value="Radical_SAM"/>
    <property type="match status" value="1"/>
</dbReference>
<evidence type="ECO:0000256" key="4">
    <source>
        <dbReference type="ARBA" id="ARBA00023004"/>
    </source>
</evidence>
<evidence type="ECO:0000259" key="7">
    <source>
        <dbReference type="PROSITE" id="PS51918"/>
    </source>
</evidence>
<keyword evidence="2" id="KW-0949">S-adenosyl-L-methionine</keyword>
<feature type="domain" description="Radical SAM core" evidence="7">
    <location>
        <begin position="8"/>
        <end position="220"/>
    </location>
</feature>
<dbReference type="RefSeq" id="WP_407051214.1">
    <property type="nucleotide sequence ID" value="NZ_CP158568.1"/>
</dbReference>
<dbReference type="GO" id="GO:0003824">
    <property type="term" value="F:catalytic activity"/>
    <property type="evidence" value="ECO:0007669"/>
    <property type="project" value="InterPro"/>
</dbReference>
<evidence type="ECO:0000256" key="3">
    <source>
        <dbReference type="ARBA" id="ARBA00022723"/>
    </source>
</evidence>
<dbReference type="SFLD" id="SFLDS00029">
    <property type="entry name" value="Radical_SAM"/>
    <property type="match status" value="1"/>
</dbReference>
<dbReference type="InterPro" id="IPR050377">
    <property type="entry name" value="Radical_SAM_PqqE_MftC-like"/>
</dbReference>
<dbReference type="InterPro" id="IPR007197">
    <property type="entry name" value="rSAM"/>
</dbReference>
<dbReference type="PANTHER" id="PTHR11228">
    <property type="entry name" value="RADICAL SAM DOMAIN PROTEIN"/>
    <property type="match status" value="1"/>
</dbReference>
<organism evidence="8">
    <name type="scientific">Methyloraptor flagellatus</name>
    <dbReference type="NCBI Taxonomy" id="3162530"/>
    <lineage>
        <taxon>Bacteria</taxon>
        <taxon>Pseudomonadati</taxon>
        <taxon>Pseudomonadota</taxon>
        <taxon>Alphaproteobacteria</taxon>
        <taxon>Hyphomicrobiales</taxon>
        <taxon>Ancalomicrobiaceae</taxon>
        <taxon>Methyloraptor</taxon>
    </lineage>
</organism>
<dbReference type="EMBL" id="CP158568">
    <property type="protein sequence ID" value="XBY46116.1"/>
    <property type="molecule type" value="Genomic_DNA"/>
</dbReference>
<comment type="cofactor">
    <cofactor evidence="1">
        <name>[4Fe-4S] cluster</name>
        <dbReference type="ChEBI" id="CHEBI:49883"/>
    </cofactor>
</comment>
<keyword evidence="4" id="KW-0408">Iron</keyword>
<dbReference type="CDD" id="cd01335">
    <property type="entry name" value="Radical_SAM"/>
    <property type="match status" value="1"/>
</dbReference>
<evidence type="ECO:0000313" key="8">
    <source>
        <dbReference type="EMBL" id="XBY46116.1"/>
    </source>
</evidence>
<evidence type="ECO:0000256" key="5">
    <source>
        <dbReference type="ARBA" id="ARBA00023014"/>
    </source>
</evidence>
<dbReference type="AlphaFoldDB" id="A0AAU7XEE6"/>
<dbReference type="GO" id="GO:0046872">
    <property type="term" value="F:metal ion binding"/>
    <property type="evidence" value="ECO:0007669"/>
    <property type="project" value="UniProtKB-KW"/>
</dbReference>
<reference evidence="8" key="1">
    <citation type="submission" date="2024-06" db="EMBL/GenBank/DDBJ databases">
        <title>Methylostella associata gen. nov., sp. nov., a novel Ancalomicrobiaceae-affiliated facultatively methylotrophic bacteria that feed on methanotrophs of the genus Methylococcus.</title>
        <authorList>
            <person name="Saltykova V."/>
            <person name="Danilova O.V."/>
            <person name="Oshkin I.Y."/>
            <person name="Belova S.E."/>
            <person name="Pimenov N.V."/>
            <person name="Dedysh S.N."/>
        </authorList>
    </citation>
    <scope>NUCLEOTIDE SEQUENCE</scope>
    <source>
        <strain evidence="8">S20</strain>
    </source>
</reference>
<feature type="compositionally biased region" description="Basic residues" evidence="6">
    <location>
        <begin position="309"/>
        <end position="323"/>
    </location>
</feature>
<dbReference type="InterPro" id="IPR058240">
    <property type="entry name" value="rSAM_sf"/>
</dbReference>
<proteinExistence type="predicted"/>
<dbReference type="SUPFAM" id="SSF102114">
    <property type="entry name" value="Radical SAM enzymes"/>
    <property type="match status" value="1"/>
</dbReference>
<keyword evidence="5" id="KW-0411">Iron-sulfur</keyword>
<evidence type="ECO:0000256" key="2">
    <source>
        <dbReference type="ARBA" id="ARBA00022691"/>
    </source>
</evidence>
<evidence type="ECO:0000256" key="1">
    <source>
        <dbReference type="ARBA" id="ARBA00001966"/>
    </source>
</evidence>
<feature type="compositionally biased region" description="Low complexity" evidence="6">
    <location>
        <begin position="262"/>
        <end position="277"/>
    </location>
</feature>
<dbReference type="PANTHER" id="PTHR11228:SF7">
    <property type="entry name" value="PQQA PEPTIDE CYCLASE"/>
    <property type="match status" value="1"/>
</dbReference>
<dbReference type="InterPro" id="IPR013785">
    <property type="entry name" value="Aldolase_TIM"/>
</dbReference>
<dbReference type="PROSITE" id="PS51918">
    <property type="entry name" value="RADICAL_SAM"/>
    <property type="match status" value="1"/>
</dbReference>
<accession>A0AAU7XEE6</accession>
<dbReference type="GO" id="GO:0051536">
    <property type="term" value="F:iron-sulfur cluster binding"/>
    <property type="evidence" value="ECO:0007669"/>
    <property type="project" value="UniProtKB-KW"/>
</dbReference>
<evidence type="ECO:0000256" key="6">
    <source>
        <dbReference type="SAM" id="MobiDB-lite"/>
    </source>
</evidence>
<dbReference type="SFLD" id="SFLDG01067">
    <property type="entry name" value="SPASM/twitch_domain_containing"/>
    <property type="match status" value="1"/>
</dbReference>
<keyword evidence="3" id="KW-0479">Metal-binding</keyword>
<dbReference type="Gene3D" id="3.20.20.70">
    <property type="entry name" value="Aldolase class I"/>
    <property type="match status" value="1"/>
</dbReference>
<dbReference type="KEGG" id="mflg:ABS361_07765"/>
<sequence>MSDEQVAGAGVDRIDIEVTTACNLGCAACPRTVAVGRGAPATVHMRLARFRRILENLPPARVLQFDGAGEPTLHPDFPAFVAAARATAKFGVIGVTTNGLARDPSYFMGLAAAGLRRATISVDTFDPAAAARLRAGTDVDRLARAVTEIARSIEITTAKLCISRLNSDAITATLARLAQTGVRAIEVVPVQAHHPDHAAWCLDDAARASLVARLAAFGPTLGKIGLFGAPALQPAGGRCALPERVLTVTVEGSRSPADRTGTTRPSDASTSPSAPSRPGDPIRPWRPGSMPIAPPPPRPATAAVSIRPSIRRRLRRSIRPRRR</sequence>
<feature type="region of interest" description="Disordered" evidence="6">
    <location>
        <begin position="250"/>
        <end position="323"/>
    </location>
</feature>